<evidence type="ECO:0000259" key="2">
    <source>
        <dbReference type="Pfam" id="PF13581"/>
    </source>
</evidence>
<dbReference type="PANTHER" id="PTHR35526">
    <property type="entry name" value="ANTI-SIGMA-F FACTOR RSBW-RELATED"/>
    <property type="match status" value="1"/>
</dbReference>
<dbReference type="SUPFAM" id="SSF55874">
    <property type="entry name" value="ATPase domain of HSP90 chaperone/DNA topoisomerase II/histidine kinase"/>
    <property type="match status" value="1"/>
</dbReference>
<dbReference type="GO" id="GO:0005524">
    <property type="term" value="F:ATP binding"/>
    <property type="evidence" value="ECO:0007669"/>
    <property type="project" value="UniProtKB-KW"/>
</dbReference>
<sequence length="123" mass="13567">MIEFKPDPVKVKVARDHVARIAAEWPIESDDVGLVTSELVSNAVRHAGTDTIQVDAFADADEHEGVYVVEVWDADLRRPVLCRPSAEALGGRGLWVVAQVADGWGVRYDHDDGGKVVYAEWTR</sequence>
<evidence type="ECO:0000313" key="4">
    <source>
        <dbReference type="Proteomes" id="UP001501710"/>
    </source>
</evidence>
<name>A0ABP8CCJ1_9ACTN</name>
<organism evidence="3 4">
    <name type="scientific">Actinomadura meridiana</name>
    <dbReference type="NCBI Taxonomy" id="559626"/>
    <lineage>
        <taxon>Bacteria</taxon>
        <taxon>Bacillati</taxon>
        <taxon>Actinomycetota</taxon>
        <taxon>Actinomycetes</taxon>
        <taxon>Streptosporangiales</taxon>
        <taxon>Thermomonosporaceae</taxon>
        <taxon>Actinomadura</taxon>
    </lineage>
</organism>
<keyword evidence="1" id="KW-0808">Transferase</keyword>
<keyword evidence="3" id="KW-0067">ATP-binding</keyword>
<dbReference type="RefSeq" id="WP_344900748.1">
    <property type="nucleotide sequence ID" value="NZ_BAABAS010000018.1"/>
</dbReference>
<keyword evidence="4" id="KW-1185">Reference proteome</keyword>
<dbReference type="InterPro" id="IPR036890">
    <property type="entry name" value="HATPase_C_sf"/>
</dbReference>
<proteinExistence type="predicted"/>
<dbReference type="InterPro" id="IPR003594">
    <property type="entry name" value="HATPase_dom"/>
</dbReference>
<keyword evidence="1" id="KW-0723">Serine/threonine-protein kinase</keyword>
<dbReference type="Proteomes" id="UP001501710">
    <property type="component" value="Unassembled WGS sequence"/>
</dbReference>
<dbReference type="Pfam" id="PF13581">
    <property type="entry name" value="HATPase_c_2"/>
    <property type="match status" value="1"/>
</dbReference>
<evidence type="ECO:0000313" key="3">
    <source>
        <dbReference type="EMBL" id="GAA4237612.1"/>
    </source>
</evidence>
<dbReference type="EMBL" id="BAABAS010000018">
    <property type="protein sequence ID" value="GAA4237612.1"/>
    <property type="molecule type" value="Genomic_DNA"/>
</dbReference>
<gene>
    <name evidence="3" type="ORF">GCM10022254_50150</name>
</gene>
<dbReference type="InterPro" id="IPR050267">
    <property type="entry name" value="Anti-sigma-factor_SerPK"/>
</dbReference>
<dbReference type="PANTHER" id="PTHR35526:SF3">
    <property type="entry name" value="ANTI-SIGMA-F FACTOR RSBW"/>
    <property type="match status" value="1"/>
</dbReference>
<comment type="caution">
    <text evidence="3">The sequence shown here is derived from an EMBL/GenBank/DDBJ whole genome shotgun (WGS) entry which is preliminary data.</text>
</comment>
<protein>
    <submittedName>
        <fullName evidence="3">ATP-binding protein</fullName>
    </submittedName>
</protein>
<keyword evidence="1" id="KW-0418">Kinase</keyword>
<keyword evidence="3" id="KW-0547">Nucleotide-binding</keyword>
<evidence type="ECO:0000256" key="1">
    <source>
        <dbReference type="ARBA" id="ARBA00022527"/>
    </source>
</evidence>
<dbReference type="Gene3D" id="3.30.565.10">
    <property type="entry name" value="Histidine kinase-like ATPase, C-terminal domain"/>
    <property type="match status" value="1"/>
</dbReference>
<dbReference type="CDD" id="cd16936">
    <property type="entry name" value="HATPase_RsbW-like"/>
    <property type="match status" value="1"/>
</dbReference>
<accession>A0ABP8CCJ1</accession>
<feature type="domain" description="Histidine kinase/HSP90-like ATPase" evidence="2">
    <location>
        <begin position="5"/>
        <end position="121"/>
    </location>
</feature>
<reference evidence="4" key="1">
    <citation type="journal article" date="2019" name="Int. J. Syst. Evol. Microbiol.">
        <title>The Global Catalogue of Microorganisms (GCM) 10K type strain sequencing project: providing services to taxonomists for standard genome sequencing and annotation.</title>
        <authorList>
            <consortium name="The Broad Institute Genomics Platform"/>
            <consortium name="The Broad Institute Genome Sequencing Center for Infectious Disease"/>
            <person name="Wu L."/>
            <person name="Ma J."/>
        </authorList>
    </citation>
    <scope>NUCLEOTIDE SEQUENCE [LARGE SCALE GENOMIC DNA]</scope>
    <source>
        <strain evidence="4">JCM 17440</strain>
    </source>
</reference>